<protein>
    <submittedName>
        <fullName evidence="2">Uncharacterized protein</fullName>
    </submittedName>
</protein>
<feature type="region of interest" description="Disordered" evidence="1">
    <location>
        <begin position="1"/>
        <end position="106"/>
    </location>
</feature>
<dbReference type="RefSeq" id="XP_003670215.1">
    <property type="nucleotide sequence ID" value="XM_003670167.1"/>
</dbReference>
<sequence length="253" mass="28264">MPENRSKTTTRRPAVYPLSTTEDQNSRLVSTNTLPGSKSKTNKHLSKVKNDHSKNKTKTRSNLNVSADTNPSTSSIKPPKSNDRSTSNDGKRSNLGTRSTIKTGSISTLEKSEGVWSDIDTLDDVKKMAQDYKGDGFPSNFESNLDQMRRSNAKLLTAMRDRNERLQKEYEARTENECATFVDDGENFFEAKKENEIEENNTRSHYTAMCGNKDAVINEQEAQYVEGVIDIIKKLRLPITPGTTEGESSDSLA</sequence>
<feature type="compositionally biased region" description="Polar residues" evidence="1">
    <location>
        <begin position="18"/>
        <end position="39"/>
    </location>
</feature>
<dbReference type="Proteomes" id="UP000000689">
    <property type="component" value="Chromosome 5"/>
</dbReference>
<evidence type="ECO:0000313" key="2">
    <source>
        <dbReference type="EMBL" id="CCD24972.1"/>
    </source>
</evidence>
<proteinExistence type="predicted"/>
<dbReference type="KEGG" id="ndi:NDAI_0E01560"/>
<evidence type="ECO:0000256" key="1">
    <source>
        <dbReference type="SAM" id="MobiDB-lite"/>
    </source>
</evidence>
<dbReference type="AlphaFoldDB" id="G0WB52"/>
<dbReference type="Pfam" id="PF17242">
    <property type="entry name" value="DUF5315"/>
    <property type="match status" value="1"/>
</dbReference>
<dbReference type="OrthoDB" id="4065597at2759"/>
<dbReference type="GeneID" id="11498862"/>
<dbReference type="eggNOG" id="ENOG502SDYB">
    <property type="taxonomic scope" value="Eukaryota"/>
</dbReference>
<accession>G0WB52</accession>
<dbReference type="HOGENOM" id="CLU_1098751_0_0_1"/>
<reference evidence="2 3" key="1">
    <citation type="journal article" date="2011" name="Proc. Natl. Acad. Sci. U.S.A.">
        <title>Evolutionary erosion of yeast sex chromosomes by mating-type switching accidents.</title>
        <authorList>
            <person name="Gordon J.L."/>
            <person name="Armisen D."/>
            <person name="Proux-Wera E."/>
            <person name="Oheigeartaigh S.S."/>
            <person name="Byrne K.P."/>
            <person name="Wolfe K.H."/>
        </authorList>
    </citation>
    <scope>NUCLEOTIDE SEQUENCE [LARGE SCALE GENOMIC DNA]</scope>
    <source>
        <strain evidence="3">ATCC 10597 / BCRC 20456 / CBS 421 / NBRC 0211 / NRRL Y-12639</strain>
    </source>
</reference>
<evidence type="ECO:0000313" key="3">
    <source>
        <dbReference type="Proteomes" id="UP000000689"/>
    </source>
</evidence>
<keyword evidence="3" id="KW-1185">Reference proteome</keyword>
<feature type="compositionally biased region" description="Polar residues" evidence="1">
    <location>
        <begin position="84"/>
        <end position="106"/>
    </location>
</feature>
<gene>
    <name evidence="2" type="primary">NDAI0E01560</name>
    <name evidence="2" type="ordered locus">NDAI_0E01560</name>
</gene>
<organism evidence="2 3">
    <name type="scientific">Naumovozyma dairenensis (strain ATCC 10597 / BCRC 20456 / CBS 421 / NBRC 0211 / NRRL Y-12639)</name>
    <name type="common">Saccharomyces dairenensis</name>
    <dbReference type="NCBI Taxonomy" id="1071378"/>
    <lineage>
        <taxon>Eukaryota</taxon>
        <taxon>Fungi</taxon>
        <taxon>Dikarya</taxon>
        <taxon>Ascomycota</taxon>
        <taxon>Saccharomycotina</taxon>
        <taxon>Saccharomycetes</taxon>
        <taxon>Saccharomycetales</taxon>
        <taxon>Saccharomycetaceae</taxon>
        <taxon>Naumovozyma</taxon>
    </lineage>
</organism>
<name>G0WB52_NAUDC</name>
<dbReference type="EMBL" id="HE580271">
    <property type="protein sequence ID" value="CCD24972.1"/>
    <property type="molecule type" value="Genomic_DNA"/>
</dbReference>
<feature type="compositionally biased region" description="Polar residues" evidence="1">
    <location>
        <begin position="60"/>
        <end position="76"/>
    </location>
</feature>